<gene>
    <name evidence="3" type="ORF">ACFFTU_24810</name>
</gene>
<dbReference type="Gene3D" id="1.10.510.10">
    <property type="entry name" value="Transferase(Phosphotransferase) domain 1"/>
    <property type="match status" value="1"/>
</dbReference>
<dbReference type="InterPro" id="IPR011009">
    <property type="entry name" value="Kinase-like_dom_sf"/>
</dbReference>
<dbReference type="EMBL" id="JBHMCR010000016">
    <property type="protein sequence ID" value="MFB9523167.1"/>
    <property type="molecule type" value="Genomic_DNA"/>
</dbReference>
<evidence type="ECO:0000256" key="1">
    <source>
        <dbReference type="PROSITE-ProRule" id="PRU10141"/>
    </source>
</evidence>
<dbReference type="InterPro" id="IPR000719">
    <property type="entry name" value="Prot_kinase_dom"/>
</dbReference>
<dbReference type="InterPro" id="IPR017441">
    <property type="entry name" value="Protein_kinase_ATP_BS"/>
</dbReference>
<accession>A0ABV5PIY7</accession>
<evidence type="ECO:0000259" key="2">
    <source>
        <dbReference type="PROSITE" id="PS50011"/>
    </source>
</evidence>
<name>A0ABV5PIY7_STRCM</name>
<comment type="caution">
    <text evidence="3">The sequence shown here is derived from an EMBL/GenBank/DDBJ whole genome shotgun (WGS) entry which is preliminary data.</text>
</comment>
<evidence type="ECO:0000313" key="3">
    <source>
        <dbReference type="EMBL" id="MFB9523167.1"/>
    </source>
</evidence>
<feature type="domain" description="Protein kinase" evidence="2">
    <location>
        <begin position="9"/>
        <end position="92"/>
    </location>
</feature>
<keyword evidence="1" id="KW-0067">ATP-binding</keyword>
<evidence type="ECO:0000313" key="4">
    <source>
        <dbReference type="Proteomes" id="UP001589718"/>
    </source>
</evidence>
<organism evidence="3 4">
    <name type="scientific">Streptomyces cremeus</name>
    <dbReference type="NCBI Taxonomy" id="66881"/>
    <lineage>
        <taxon>Bacteria</taxon>
        <taxon>Bacillati</taxon>
        <taxon>Actinomycetota</taxon>
        <taxon>Actinomycetes</taxon>
        <taxon>Kitasatosporales</taxon>
        <taxon>Streptomycetaceae</taxon>
        <taxon>Streptomyces</taxon>
    </lineage>
</organism>
<keyword evidence="1" id="KW-0547">Nucleotide-binding</keyword>
<dbReference type="SUPFAM" id="SSF56112">
    <property type="entry name" value="Protein kinase-like (PK-like)"/>
    <property type="match status" value="1"/>
</dbReference>
<dbReference type="RefSeq" id="WP_345219826.1">
    <property type="nucleotide sequence ID" value="NZ_BAAAXE010000002.1"/>
</dbReference>
<proteinExistence type="predicted"/>
<keyword evidence="4" id="KW-1185">Reference proteome</keyword>
<dbReference type="PROSITE" id="PS00107">
    <property type="entry name" value="PROTEIN_KINASE_ATP"/>
    <property type="match status" value="1"/>
</dbReference>
<dbReference type="Proteomes" id="UP001589718">
    <property type="component" value="Unassembled WGS sequence"/>
</dbReference>
<sequence>MTLALNKEWDVGARIGGGGFGAVFEAVSTDGEKAAVKLVPKNPGTEREMLFTGLAGVRNVVPVIDSGEHEDQWALVMPRAEKSLRDHLQDHG</sequence>
<reference evidence="3 4" key="1">
    <citation type="submission" date="2024-09" db="EMBL/GenBank/DDBJ databases">
        <authorList>
            <person name="Sun Q."/>
            <person name="Mori K."/>
        </authorList>
    </citation>
    <scope>NUCLEOTIDE SEQUENCE [LARGE SCALE GENOMIC DNA]</scope>
    <source>
        <strain evidence="3 4">JCM 4362</strain>
    </source>
</reference>
<protein>
    <recommendedName>
        <fullName evidence="2">Protein kinase domain-containing protein</fullName>
    </recommendedName>
</protein>
<feature type="binding site" evidence="1">
    <location>
        <position position="37"/>
    </location>
    <ligand>
        <name>ATP</name>
        <dbReference type="ChEBI" id="CHEBI:30616"/>
    </ligand>
</feature>
<dbReference type="PROSITE" id="PS50011">
    <property type="entry name" value="PROTEIN_KINASE_DOM"/>
    <property type="match status" value="1"/>
</dbReference>